<reference evidence="1" key="1">
    <citation type="submission" date="2021-06" db="EMBL/GenBank/DDBJ databases">
        <authorList>
            <person name="Kallberg Y."/>
            <person name="Tangrot J."/>
            <person name="Rosling A."/>
        </authorList>
    </citation>
    <scope>NUCLEOTIDE SEQUENCE</scope>
    <source>
        <strain evidence="1">MA461A</strain>
    </source>
</reference>
<proteinExistence type="predicted"/>
<dbReference type="Proteomes" id="UP000789920">
    <property type="component" value="Unassembled WGS sequence"/>
</dbReference>
<accession>A0ACA9SEC4</accession>
<sequence length="151" mass="17760">YLRRPAAHNKEYRLDHLLKKKAHEGVKIYVVLHDEVTALMYLNSRHAELFRHAENGFFANVEWGFHALWNSIFPNAESIRHPDKDPVAYWTHHEKIIVIDRSTAFIGGLDLCFGRYDTHAHKLADFPKFANFSEVWPGQDYNNVRIKDFVE</sequence>
<protein>
    <submittedName>
        <fullName evidence="1">19496_t:CDS:1</fullName>
    </submittedName>
</protein>
<comment type="caution">
    <text evidence="1">The sequence shown here is derived from an EMBL/GenBank/DDBJ whole genome shotgun (WGS) entry which is preliminary data.</text>
</comment>
<evidence type="ECO:0000313" key="2">
    <source>
        <dbReference type="Proteomes" id="UP000789920"/>
    </source>
</evidence>
<dbReference type="EMBL" id="CAJVQC010112348">
    <property type="protein sequence ID" value="CAG8835611.1"/>
    <property type="molecule type" value="Genomic_DNA"/>
</dbReference>
<evidence type="ECO:0000313" key="1">
    <source>
        <dbReference type="EMBL" id="CAG8835611.1"/>
    </source>
</evidence>
<keyword evidence="2" id="KW-1185">Reference proteome</keyword>
<name>A0ACA9SEC4_9GLOM</name>
<gene>
    <name evidence="1" type="ORF">RPERSI_LOCUS29610</name>
</gene>
<feature type="non-terminal residue" evidence="1">
    <location>
        <position position="151"/>
    </location>
</feature>
<feature type="non-terminal residue" evidence="1">
    <location>
        <position position="1"/>
    </location>
</feature>
<organism evidence="1 2">
    <name type="scientific">Racocetra persica</name>
    <dbReference type="NCBI Taxonomy" id="160502"/>
    <lineage>
        <taxon>Eukaryota</taxon>
        <taxon>Fungi</taxon>
        <taxon>Fungi incertae sedis</taxon>
        <taxon>Mucoromycota</taxon>
        <taxon>Glomeromycotina</taxon>
        <taxon>Glomeromycetes</taxon>
        <taxon>Diversisporales</taxon>
        <taxon>Gigasporaceae</taxon>
        <taxon>Racocetra</taxon>
    </lineage>
</organism>